<evidence type="ECO:0000313" key="1">
    <source>
        <dbReference type="EMBL" id="ERI11359.1"/>
    </source>
</evidence>
<evidence type="ECO:0000313" key="2">
    <source>
        <dbReference type="Proteomes" id="UP000016511"/>
    </source>
</evidence>
<feature type="non-terminal residue" evidence="1">
    <location>
        <position position="1"/>
    </location>
</feature>
<gene>
    <name evidence="1" type="ORF">HMPREF0083_00544</name>
</gene>
<dbReference type="AlphaFoldDB" id="U1WRY1"/>
<reference evidence="1 2" key="1">
    <citation type="submission" date="2013-08" db="EMBL/GenBank/DDBJ databases">
        <authorList>
            <person name="Weinstock G."/>
            <person name="Sodergren E."/>
            <person name="Wylie T."/>
            <person name="Fulton L."/>
            <person name="Fulton R."/>
            <person name="Fronick C."/>
            <person name="O'Laughlin M."/>
            <person name="Godfrey J."/>
            <person name="Miner T."/>
            <person name="Herter B."/>
            <person name="Appelbaum E."/>
            <person name="Cordes M."/>
            <person name="Lek S."/>
            <person name="Wollam A."/>
            <person name="Pepin K.H."/>
            <person name="Palsikar V.B."/>
            <person name="Mitreva M."/>
            <person name="Wilson R.K."/>
        </authorList>
    </citation>
    <scope>NUCLEOTIDE SEQUENCE [LARGE SCALE GENOMIC DNA]</scope>
    <source>
        <strain evidence="1 2">ATCC 12856</strain>
    </source>
</reference>
<name>U1WRY1_ANEAE</name>
<keyword evidence="2" id="KW-1185">Reference proteome</keyword>
<dbReference type="EMBL" id="AWSJ01000041">
    <property type="protein sequence ID" value="ERI11359.1"/>
    <property type="molecule type" value="Genomic_DNA"/>
</dbReference>
<protein>
    <submittedName>
        <fullName evidence="1">Uncharacterized protein</fullName>
    </submittedName>
</protein>
<dbReference type="Proteomes" id="UP000016511">
    <property type="component" value="Unassembled WGS sequence"/>
</dbReference>
<accession>U1WRY1</accession>
<dbReference type="RefSeq" id="WP_021622482.1">
    <property type="nucleotide sequence ID" value="NZ_KE952823.1"/>
</dbReference>
<dbReference type="HOGENOM" id="CLU_123311_0_0_9"/>
<sequence>KAEGHSLCFSNPKRRKILMLDIKLAKSKMENEEGMNHLWIRIASFSSENLKHAQVTIRLPDNIYRLENLNGYFEDENGSILLGSVSHEQDIMIEIYTQDEVPCGESKITVSLSYRDNQDQTKEILRSIPLRLVTENEMDNVEIDEEVISRLKKRNESHIEEKFVEFPLQTQYVSNELSSLEKKYRVDCTFY</sequence>
<dbReference type="GeneID" id="92839924"/>
<comment type="caution">
    <text evidence="1">The sequence shown here is derived from an EMBL/GenBank/DDBJ whole genome shotgun (WGS) entry which is preliminary data.</text>
</comment>
<organism evidence="1 2">
    <name type="scientific">Aneurinibacillus aneurinilyticus ATCC 12856</name>
    <dbReference type="NCBI Taxonomy" id="649747"/>
    <lineage>
        <taxon>Bacteria</taxon>
        <taxon>Bacillati</taxon>
        <taxon>Bacillota</taxon>
        <taxon>Bacilli</taxon>
        <taxon>Bacillales</taxon>
        <taxon>Paenibacillaceae</taxon>
        <taxon>Aneurinibacillus group</taxon>
        <taxon>Aneurinibacillus</taxon>
    </lineage>
</organism>
<proteinExistence type="predicted"/>
<dbReference type="eggNOG" id="ENOG5034BUK">
    <property type="taxonomic scope" value="Bacteria"/>
</dbReference>
<dbReference type="PATRIC" id="fig|649747.3.peg.486"/>